<dbReference type="EMBL" id="JAAPAO010001387">
    <property type="protein sequence ID" value="KAF4649927.1"/>
    <property type="molecule type" value="Genomic_DNA"/>
</dbReference>
<reference evidence="1 2" key="1">
    <citation type="submission" date="2020-04" db="EMBL/GenBank/DDBJ databases">
        <title>Perkinsus chesapeaki whole genome sequence.</title>
        <authorList>
            <person name="Bogema D.R."/>
        </authorList>
    </citation>
    <scope>NUCLEOTIDE SEQUENCE [LARGE SCALE GENOMIC DNA]</scope>
    <source>
        <strain evidence="1">ATCC PRA-425</strain>
    </source>
</reference>
<protein>
    <submittedName>
        <fullName evidence="1">Uncharacterized protein</fullName>
    </submittedName>
</protein>
<sequence>MDSVDGVVYSAVQGSVGEDDIIESELVLLKVDEASDQVCSTDSVDGVVCLPVQDSVGDDEITESKLVLLKIDEASDQVCCHVCSIDSVDGVLYSAVQDSVGEDDITEFLDSVDGVVCLPVQDSVGDDEITESKLVLLKVDEASDQLSKALSEKYGHQKQKSPCLFDRLGRRCGIFARPWFCRRSHVCSIDPVDGVVCLPVQDSVGDDEITEPKLVLLKLLSVKHTQQSRFLSEPSLLDGLGRRRGIFARPWFCRRRHVCSIDSVDGMSYSGVQGSVGEDDIPESELGLGSCYRGSILSCPGLCRRSQVCSVDSVDGVVYLAVQGSVGEDDIIESELVLLKVDEASDQ</sequence>
<name>A0A7J6KS33_PERCH</name>
<evidence type="ECO:0000313" key="2">
    <source>
        <dbReference type="Proteomes" id="UP000591131"/>
    </source>
</evidence>
<accession>A0A7J6KS33</accession>
<comment type="caution">
    <text evidence="1">The sequence shown here is derived from an EMBL/GenBank/DDBJ whole genome shotgun (WGS) entry which is preliminary data.</text>
</comment>
<gene>
    <name evidence="1" type="ORF">FOL47_001578</name>
</gene>
<keyword evidence="2" id="KW-1185">Reference proteome</keyword>
<feature type="non-terminal residue" evidence="1">
    <location>
        <position position="347"/>
    </location>
</feature>
<dbReference type="AlphaFoldDB" id="A0A7J6KS33"/>
<evidence type="ECO:0000313" key="1">
    <source>
        <dbReference type="EMBL" id="KAF4649927.1"/>
    </source>
</evidence>
<organism evidence="1 2">
    <name type="scientific">Perkinsus chesapeaki</name>
    <name type="common">Clam parasite</name>
    <name type="synonym">Perkinsus andrewsi</name>
    <dbReference type="NCBI Taxonomy" id="330153"/>
    <lineage>
        <taxon>Eukaryota</taxon>
        <taxon>Sar</taxon>
        <taxon>Alveolata</taxon>
        <taxon>Perkinsozoa</taxon>
        <taxon>Perkinsea</taxon>
        <taxon>Perkinsida</taxon>
        <taxon>Perkinsidae</taxon>
        <taxon>Perkinsus</taxon>
    </lineage>
</organism>
<proteinExistence type="predicted"/>
<dbReference type="Proteomes" id="UP000591131">
    <property type="component" value="Unassembled WGS sequence"/>
</dbReference>